<dbReference type="PANTHER" id="PTHR30576">
    <property type="entry name" value="COLANIC BIOSYNTHESIS UDP-GLUCOSE LIPID CARRIER TRANSFERASE"/>
    <property type="match status" value="1"/>
</dbReference>
<dbReference type="GO" id="GO:0016780">
    <property type="term" value="F:phosphotransferase activity, for other substituted phosphate groups"/>
    <property type="evidence" value="ECO:0007669"/>
    <property type="project" value="TreeGrafter"/>
</dbReference>
<dbReference type="NCBIfam" id="TIGR03025">
    <property type="entry name" value="EPS_sugtrans"/>
    <property type="match status" value="1"/>
</dbReference>
<evidence type="ECO:0000256" key="9">
    <source>
        <dbReference type="SAM" id="Phobius"/>
    </source>
</evidence>
<feature type="transmembrane region" description="Helical" evidence="9">
    <location>
        <begin position="87"/>
        <end position="108"/>
    </location>
</feature>
<evidence type="ECO:0000313" key="11">
    <source>
        <dbReference type="EMBL" id="AMK55421.1"/>
    </source>
</evidence>
<keyword evidence="6 9" id="KW-0812">Transmembrane</keyword>
<keyword evidence="7 9" id="KW-1133">Transmembrane helix</keyword>
<dbReference type="KEGG" id="fro:AALO17_22870"/>
<organism evidence="11 12">
    <name type="scientific">Faecalibaculum rodentium</name>
    <dbReference type="NCBI Taxonomy" id="1702221"/>
    <lineage>
        <taxon>Bacteria</taxon>
        <taxon>Bacillati</taxon>
        <taxon>Bacillota</taxon>
        <taxon>Erysipelotrichia</taxon>
        <taxon>Erysipelotrichales</taxon>
        <taxon>Erysipelotrichaceae</taxon>
        <taxon>Faecalibaculum</taxon>
    </lineage>
</organism>
<evidence type="ECO:0000313" key="12">
    <source>
        <dbReference type="Proteomes" id="UP000069771"/>
    </source>
</evidence>
<dbReference type="InterPro" id="IPR017475">
    <property type="entry name" value="EPS_sugar_tfrase"/>
</dbReference>
<dbReference type="EMBL" id="CP011391">
    <property type="protein sequence ID" value="AMK55421.1"/>
    <property type="molecule type" value="Genomic_DNA"/>
</dbReference>
<evidence type="ECO:0000256" key="6">
    <source>
        <dbReference type="ARBA" id="ARBA00022692"/>
    </source>
</evidence>
<keyword evidence="5" id="KW-0808">Transferase</keyword>
<reference evidence="11 12" key="1">
    <citation type="journal article" date="2016" name="Gut Pathog.">
        <title>Whole genome sequencing of "Faecalibaculum rodentium" ALO17, isolated from C57BL/6J laboratory mouse feces.</title>
        <authorList>
            <person name="Lim S."/>
            <person name="Chang D.H."/>
            <person name="Ahn S."/>
            <person name="Kim B.C."/>
        </authorList>
    </citation>
    <scope>NUCLEOTIDE SEQUENCE [LARGE SCALE GENOMIC DNA]</scope>
    <source>
        <strain evidence="11 12">Alo17</strain>
    </source>
</reference>
<evidence type="ECO:0000256" key="8">
    <source>
        <dbReference type="ARBA" id="ARBA00023136"/>
    </source>
</evidence>
<sequence>MSKLGIIKCGLETLCTWLLLLLFPFPMNIRFRFLIVWVLMQFIAGRYRHKALLVWDELKFLLVSYICGYIASLMMFSYGHGFPWHDVFYLTLFYAIDFIVVVILNRYAHLWFWKHVKHNVLIVGTGPEARQLYSVCRRNRFSLMDPLGFVDCSSDPSLHVVQETEEKLPRKVYPWQKLEKAVADHDIDTILIAIPDLGKSDMKRIFGKAYDLVPNVNIMPRIDGEINFASQINDFDGSLLIATSRTRDPYFQLAAKRIADIIAAIPGMVILVPLTVYVWISNRRQGDKDPIFFVQERIGRDGRLFKMYKYRTMVPGAEAILEEMMERDAAIREEYEVNKKLKDDPRITKAGKFLREKSLDEFPQFFNVLKGDMSLVGPRPYLPREKEDMGDQYEDVIAMKPGITGMWQTHGRSDVDFDQRLELDAFYYRNWNLWLDFVLLIRTAKSMLGKGDQGAY</sequence>
<dbReference type="STRING" id="1702221.AALO17_22870"/>
<feature type="transmembrane region" description="Helical" evidence="9">
    <location>
        <begin position="261"/>
        <end position="280"/>
    </location>
</feature>
<dbReference type="Gene3D" id="3.40.50.720">
    <property type="entry name" value="NAD(P)-binding Rossmann-like Domain"/>
    <property type="match status" value="1"/>
</dbReference>
<keyword evidence="12" id="KW-1185">Reference proteome</keyword>
<evidence type="ECO:0000259" key="10">
    <source>
        <dbReference type="Pfam" id="PF02397"/>
    </source>
</evidence>
<proteinExistence type="inferred from homology"/>
<name>A0A140DXP4_9FIRM</name>
<evidence type="ECO:0000256" key="2">
    <source>
        <dbReference type="ARBA" id="ARBA00004236"/>
    </source>
</evidence>
<dbReference type="AlphaFoldDB" id="A0A140DXP4"/>
<keyword evidence="4" id="KW-1003">Cell membrane</keyword>
<keyword evidence="8 9" id="KW-0472">Membrane</keyword>
<comment type="subcellular location">
    <subcellularLocation>
        <location evidence="2">Cell membrane</location>
    </subcellularLocation>
    <subcellularLocation>
        <location evidence="1">Membrane</location>
        <topology evidence="1">Multi-pass membrane protein</topology>
    </subcellularLocation>
</comment>
<feature type="transmembrane region" description="Helical" evidence="9">
    <location>
        <begin position="60"/>
        <end position="81"/>
    </location>
</feature>
<evidence type="ECO:0000256" key="1">
    <source>
        <dbReference type="ARBA" id="ARBA00004141"/>
    </source>
</evidence>
<dbReference type="GO" id="GO:0005886">
    <property type="term" value="C:plasma membrane"/>
    <property type="evidence" value="ECO:0007669"/>
    <property type="project" value="UniProtKB-SubCell"/>
</dbReference>
<dbReference type="Pfam" id="PF02397">
    <property type="entry name" value="Bac_transf"/>
    <property type="match status" value="1"/>
</dbReference>
<protein>
    <recommendedName>
        <fullName evidence="10">Bacterial sugar transferase domain-containing protein</fullName>
    </recommendedName>
</protein>
<comment type="similarity">
    <text evidence="3">Belongs to the bacterial sugar transferase family.</text>
</comment>
<dbReference type="PATRIC" id="fig|1702221.3.peg.2225"/>
<feature type="domain" description="Bacterial sugar transferase" evidence="10">
    <location>
        <begin position="256"/>
        <end position="448"/>
    </location>
</feature>
<evidence type="ECO:0000256" key="7">
    <source>
        <dbReference type="ARBA" id="ARBA00022989"/>
    </source>
</evidence>
<gene>
    <name evidence="11" type="ORF">AALO17_22870</name>
</gene>
<evidence type="ECO:0000256" key="3">
    <source>
        <dbReference type="ARBA" id="ARBA00006464"/>
    </source>
</evidence>
<accession>A0A140DXP4</accession>
<dbReference type="Proteomes" id="UP000069771">
    <property type="component" value="Chromosome"/>
</dbReference>
<evidence type="ECO:0000256" key="5">
    <source>
        <dbReference type="ARBA" id="ARBA00022679"/>
    </source>
</evidence>
<evidence type="ECO:0000256" key="4">
    <source>
        <dbReference type="ARBA" id="ARBA00022475"/>
    </source>
</evidence>
<dbReference type="InterPro" id="IPR003362">
    <property type="entry name" value="Bact_transf"/>
</dbReference>
<dbReference type="PANTHER" id="PTHR30576:SF4">
    <property type="entry name" value="UNDECAPRENYL-PHOSPHATE GALACTOSE PHOSPHOTRANSFERASE"/>
    <property type="match status" value="1"/>
</dbReference>